<evidence type="ECO:0000256" key="4">
    <source>
        <dbReference type="ARBA" id="ARBA00022692"/>
    </source>
</evidence>
<evidence type="ECO:0000256" key="8">
    <source>
        <dbReference type="RuleBase" id="RU363032"/>
    </source>
</evidence>
<evidence type="ECO:0000256" key="5">
    <source>
        <dbReference type="ARBA" id="ARBA00022970"/>
    </source>
</evidence>
<dbReference type="AlphaFoldDB" id="A0A848CUJ2"/>
<dbReference type="FunFam" id="1.10.3720.10:FF:000033">
    <property type="entry name" value="Polar amino acid ABC transporter permease"/>
    <property type="match status" value="1"/>
</dbReference>
<comment type="similarity">
    <text evidence="8">Belongs to the binding-protein-dependent transport system permease family.</text>
</comment>
<dbReference type="GO" id="GO:0022857">
    <property type="term" value="F:transmembrane transporter activity"/>
    <property type="evidence" value="ECO:0007669"/>
    <property type="project" value="InterPro"/>
</dbReference>
<evidence type="ECO:0000313" key="11">
    <source>
        <dbReference type="Proteomes" id="UP000561326"/>
    </source>
</evidence>
<dbReference type="NCBIfam" id="TIGR01726">
    <property type="entry name" value="HEQRo_perm_3TM"/>
    <property type="match status" value="1"/>
</dbReference>
<reference evidence="10 11" key="1">
    <citation type="submission" date="2020-04" db="EMBL/GenBank/DDBJ databases">
        <authorList>
            <person name="Hitch T.C.A."/>
            <person name="Wylensek D."/>
            <person name="Clavel T."/>
        </authorList>
    </citation>
    <scope>NUCLEOTIDE SEQUENCE [LARGE SCALE GENOMIC DNA]</scope>
    <source>
        <strain evidence="10 11">WB01_D5_05</strain>
    </source>
</reference>
<dbReference type="EMBL" id="JABAGO010000025">
    <property type="protein sequence ID" value="NME99265.1"/>
    <property type="molecule type" value="Genomic_DNA"/>
</dbReference>
<gene>
    <name evidence="10" type="ORF">HF838_13440</name>
</gene>
<evidence type="ECO:0000256" key="6">
    <source>
        <dbReference type="ARBA" id="ARBA00022989"/>
    </source>
</evidence>
<organism evidence="10 11">
    <name type="scientific">Aneurinibacillus aneurinilyticus</name>
    <name type="common">Bacillus aneurinolyticus</name>
    <dbReference type="NCBI Taxonomy" id="1391"/>
    <lineage>
        <taxon>Bacteria</taxon>
        <taxon>Bacillati</taxon>
        <taxon>Bacillota</taxon>
        <taxon>Bacilli</taxon>
        <taxon>Bacillales</taxon>
        <taxon>Paenibacillaceae</taxon>
        <taxon>Aneurinibacillus group</taxon>
        <taxon>Aneurinibacillus</taxon>
    </lineage>
</organism>
<dbReference type="InterPro" id="IPR000515">
    <property type="entry name" value="MetI-like"/>
</dbReference>
<feature type="transmembrane region" description="Helical" evidence="8">
    <location>
        <begin position="192"/>
        <end position="211"/>
    </location>
</feature>
<evidence type="ECO:0000256" key="7">
    <source>
        <dbReference type="ARBA" id="ARBA00023136"/>
    </source>
</evidence>
<keyword evidence="4 8" id="KW-0812">Transmembrane</keyword>
<accession>A0A848CUJ2</accession>
<dbReference type="SUPFAM" id="SSF161098">
    <property type="entry name" value="MetI-like"/>
    <property type="match status" value="1"/>
</dbReference>
<dbReference type="GO" id="GO:0006865">
    <property type="term" value="P:amino acid transport"/>
    <property type="evidence" value="ECO:0007669"/>
    <property type="project" value="UniProtKB-KW"/>
</dbReference>
<sequence length="234" mass="25881">MGTFFQNITQIFQTHGLAFLQASWITIEITAVSLVFATIIGLIFAFFKISGNIVLQKIADIYIILIRGTPLIVQLMFLYYGISNLVTLSDFTAGALALGIHSGAYIAEIFRGAIQSIDRGQMEAARSLGMPYSLAMRRIIFPQALKRAIPPLGNQFIIGLKDSALVAYIAVTELFNTALSVQGENYMPFETYFVVGVYYLILVFIFTLILNKVEAKLDTGRSKTKKSQGEVRAV</sequence>
<dbReference type="PANTHER" id="PTHR30614">
    <property type="entry name" value="MEMBRANE COMPONENT OF AMINO ACID ABC TRANSPORTER"/>
    <property type="match status" value="1"/>
</dbReference>
<keyword evidence="6 8" id="KW-1133">Transmembrane helix</keyword>
<evidence type="ECO:0000256" key="2">
    <source>
        <dbReference type="ARBA" id="ARBA00022448"/>
    </source>
</evidence>
<keyword evidence="2 8" id="KW-0813">Transport</keyword>
<dbReference type="CDD" id="cd06261">
    <property type="entry name" value="TM_PBP2"/>
    <property type="match status" value="1"/>
</dbReference>
<proteinExistence type="inferred from homology"/>
<dbReference type="PANTHER" id="PTHR30614:SF46">
    <property type="entry name" value="ABC TRANSPORTER MEMBRANE SPANNING PERMEASE-GLUTAMINE TRANSPORT"/>
    <property type="match status" value="1"/>
</dbReference>
<dbReference type="PROSITE" id="PS50928">
    <property type="entry name" value="ABC_TM1"/>
    <property type="match status" value="1"/>
</dbReference>
<keyword evidence="7 8" id="KW-0472">Membrane</keyword>
<name>A0A848CUJ2_ANEAE</name>
<evidence type="ECO:0000259" key="9">
    <source>
        <dbReference type="PROSITE" id="PS50928"/>
    </source>
</evidence>
<evidence type="ECO:0000256" key="1">
    <source>
        <dbReference type="ARBA" id="ARBA00004651"/>
    </source>
</evidence>
<feature type="transmembrane region" description="Helical" evidence="8">
    <location>
        <begin position="59"/>
        <end position="82"/>
    </location>
</feature>
<dbReference type="OrthoDB" id="9805999at2"/>
<evidence type="ECO:0000313" key="10">
    <source>
        <dbReference type="EMBL" id="NME99265.1"/>
    </source>
</evidence>
<dbReference type="Pfam" id="PF00528">
    <property type="entry name" value="BPD_transp_1"/>
    <property type="match status" value="1"/>
</dbReference>
<protein>
    <submittedName>
        <fullName evidence="10">Amino acid ABC transporter permease</fullName>
    </submittedName>
</protein>
<dbReference type="GO" id="GO:0043190">
    <property type="term" value="C:ATP-binding cassette (ABC) transporter complex"/>
    <property type="evidence" value="ECO:0007669"/>
    <property type="project" value="InterPro"/>
</dbReference>
<feature type="transmembrane region" description="Helical" evidence="8">
    <location>
        <begin position="24"/>
        <end position="47"/>
    </location>
</feature>
<comment type="caution">
    <text evidence="10">The sequence shown here is derived from an EMBL/GenBank/DDBJ whole genome shotgun (WGS) entry which is preliminary data.</text>
</comment>
<dbReference type="Gene3D" id="1.10.3720.10">
    <property type="entry name" value="MetI-like"/>
    <property type="match status" value="1"/>
</dbReference>
<dbReference type="InterPro" id="IPR035906">
    <property type="entry name" value="MetI-like_sf"/>
</dbReference>
<evidence type="ECO:0000256" key="3">
    <source>
        <dbReference type="ARBA" id="ARBA00022475"/>
    </source>
</evidence>
<dbReference type="InterPro" id="IPR043429">
    <property type="entry name" value="ArtM/GltK/GlnP/TcyL/YhdX-like"/>
</dbReference>
<dbReference type="RefSeq" id="WP_021618989.1">
    <property type="nucleotide sequence ID" value="NZ_CABKST010000012.1"/>
</dbReference>
<feature type="domain" description="ABC transmembrane type-1" evidence="9">
    <location>
        <begin position="23"/>
        <end position="210"/>
    </location>
</feature>
<comment type="subcellular location">
    <subcellularLocation>
        <location evidence="1 8">Cell membrane</location>
        <topology evidence="1 8">Multi-pass membrane protein</topology>
    </subcellularLocation>
</comment>
<dbReference type="InterPro" id="IPR010065">
    <property type="entry name" value="AA_ABC_transptr_permease_3TM"/>
</dbReference>
<keyword evidence="5" id="KW-0029">Amino-acid transport</keyword>
<keyword evidence="3" id="KW-1003">Cell membrane</keyword>
<dbReference type="Proteomes" id="UP000561326">
    <property type="component" value="Unassembled WGS sequence"/>
</dbReference>
<dbReference type="GeneID" id="92837194"/>